<comment type="caution">
    <text evidence="2">The sequence shown here is derived from an EMBL/GenBank/DDBJ whole genome shotgun (WGS) entry which is preliminary data.</text>
</comment>
<evidence type="ECO:0000313" key="2">
    <source>
        <dbReference type="EMBL" id="MCQ8127667.1"/>
    </source>
</evidence>
<dbReference type="RefSeq" id="WP_256614009.1">
    <property type="nucleotide sequence ID" value="NZ_JANIBK010000013.1"/>
</dbReference>
<dbReference type="Gene3D" id="1.20.120.660">
    <property type="entry name" value="IL-4 antagonist (De novo design) like domain"/>
    <property type="match status" value="1"/>
</dbReference>
<evidence type="ECO:0000256" key="1">
    <source>
        <dbReference type="SAM" id="SignalP"/>
    </source>
</evidence>
<keyword evidence="1" id="KW-0732">Signal</keyword>
<organism evidence="2 3">
    <name type="scientific">Methylomonas rivi</name>
    <dbReference type="NCBI Taxonomy" id="2952226"/>
    <lineage>
        <taxon>Bacteria</taxon>
        <taxon>Pseudomonadati</taxon>
        <taxon>Pseudomonadota</taxon>
        <taxon>Gammaproteobacteria</taxon>
        <taxon>Methylococcales</taxon>
        <taxon>Methylococcaceae</taxon>
        <taxon>Methylomonas</taxon>
    </lineage>
</organism>
<reference evidence="2 3" key="1">
    <citation type="submission" date="2022-07" db="EMBL/GenBank/DDBJ databases">
        <title>Methylomonas rivi sp. nov., Methylomonas rosea sp. nov., Methylomonas aureus sp. nov. and Methylomonas subterranea sp. nov., four novel methanotrophs isolated from a freshwater creek and the deep terrestrial subsurface.</title>
        <authorList>
            <person name="Abin C."/>
            <person name="Sankaranarayanan K."/>
            <person name="Garner C."/>
            <person name="Sindelar R."/>
            <person name="Kotary K."/>
            <person name="Garner R."/>
            <person name="Barclay S."/>
            <person name="Lawson P."/>
            <person name="Krumholz L."/>
        </authorList>
    </citation>
    <scope>NUCLEOTIDE SEQUENCE [LARGE SCALE GENOMIC DNA]</scope>
    <source>
        <strain evidence="2 3">WSC-6</strain>
    </source>
</reference>
<feature type="chain" id="PRO_5045287669" description="Small metal-binding protein" evidence="1">
    <location>
        <begin position="23"/>
        <end position="114"/>
    </location>
</feature>
<dbReference type="EMBL" id="JANIBK010000013">
    <property type="protein sequence ID" value="MCQ8127667.1"/>
    <property type="molecule type" value="Genomic_DNA"/>
</dbReference>
<proteinExistence type="predicted"/>
<accession>A0ABT1U1G7</accession>
<name>A0ABT1U1G7_9GAMM</name>
<evidence type="ECO:0000313" key="3">
    <source>
        <dbReference type="Proteomes" id="UP001524586"/>
    </source>
</evidence>
<dbReference type="Proteomes" id="UP001524586">
    <property type="component" value="Unassembled WGS sequence"/>
</dbReference>
<gene>
    <name evidence="2" type="ORF">NP596_04265</name>
</gene>
<protein>
    <recommendedName>
        <fullName evidence="4">Small metal-binding protein</fullName>
    </recommendedName>
</protein>
<keyword evidence="3" id="KW-1185">Reference proteome</keyword>
<feature type="signal peptide" evidence="1">
    <location>
        <begin position="1"/>
        <end position="22"/>
    </location>
</feature>
<evidence type="ECO:0008006" key="4">
    <source>
        <dbReference type="Google" id="ProtNLM"/>
    </source>
</evidence>
<sequence length="114" mass="12233">MMKSRHPIAALLFFILSSAVQAAGSPMNEDFTNLISLSKNAIEAGKQEDAQAFAEKTNIAMEALKAQAQNEKGYSIKLPRASAKLKAALKAAKAGNIQEGIDNLELAVTEMQKK</sequence>